<organism evidence="1 2">
    <name type="scientific">Blepharisma stoltei</name>
    <dbReference type="NCBI Taxonomy" id="1481888"/>
    <lineage>
        <taxon>Eukaryota</taxon>
        <taxon>Sar</taxon>
        <taxon>Alveolata</taxon>
        <taxon>Ciliophora</taxon>
        <taxon>Postciliodesmatophora</taxon>
        <taxon>Heterotrichea</taxon>
        <taxon>Heterotrichida</taxon>
        <taxon>Blepharismidae</taxon>
        <taxon>Blepharisma</taxon>
    </lineage>
</organism>
<evidence type="ECO:0000313" key="1">
    <source>
        <dbReference type="EMBL" id="CAG9331529.1"/>
    </source>
</evidence>
<sequence length="69" mass="8353">MLIDWIEIILGCIIVNLNYILQMKIENLYIDDLLMHESYIYFDRILVSFRIQKFLDISPELLLYQNLSI</sequence>
<dbReference type="AlphaFoldDB" id="A0AAU9K7A9"/>
<dbReference type="EMBL" id="CAJZBQ010000053">
    <property type="protein sequence ID" value="CAG9331529.1"/>
    <property type="molecule type" value="Genomic_DNA"/>
</dbReference>
<keyword evidence="2" id="KW-1185">Reference proteome</keyword>
<proteinExistence type="predicted"/>
<comment type="caution">
    <text evidence="1">The sequence shown here is derived from an EMBL/GenBank/DDBJ whole genome shotgun (WGS) entry which is preliminary data.</text>
</comment>
<dbReference type="Proteomes" id="UP001162131">
    <property type="component" value="Unassembled WGS sequence"/>
</dbReference>
<evidence type="ECO:0000313" key="2">
    <source>
        <dbReference type="Proteomes" id="UP001162131"/>
    </source>
</evidence>
<gene>
    <name evidence="1" type="ORF">BSTOLATCC_MIC53597</name>
</gene>
<name>A0AAU9K7A9_9CILI</name>
<accession>A0AAU9K7A9</accession>
<protein>
    <submittedName>
        <fullName evidence="1">Uncharacterized protein</fullName>
    </submittedName>
</protein>
<reference evidence="1" key="1">
    <citation type="submission" date="2021-09" db="EMBL/GenBank/DDBJ databases">
        <authorList>
            <consortium name="AG Swart"/>
            <person name="Singh M."/>
            <person name="Singh A."/>
            <person name="Seah K."/>
            <person name="Emmerich C."/>
        </authorList>
    </citation>
    <scope>NUCLEOTIDE SEQUENCE</scope>
    <source>
        <strain evidence="1">ATCC30299</strain>
    </source>
</reference>